<feature type="transmembrane region" description="Helical" evidence="1">
    <location>
        <begin position="48"/>
        <end position="68"/>
    </location>
</feature>
<dbReference type="Proteomes" id="UP000184432">
    <property type="component" value="Unassembled WGS sequence"/>
</dbReference>
<keyword evidence="1" id="KW-0472">Membrane</keyword>
<evidence type="ECO:0000313" key="2">
    <source>
        <dbReference type="EMBL" id="SHJ16901.1"/>
    </source>
</evidence>
<name>A0A1M6H3T4_9FLAO</name>
<feature type="transmembrane region" description="Helical" evidence="1">
    <location>
        <begin position="6"/>
        <end position="27"/>
    </location>
</feature>
<organism evidence="2 3">
    <name type="scientific">Aquimarina spongiae</name>
    <dbReference type="NCBI Taxonomy" id="570521"/>
    <lineage>
        <taxon>Bacteria</taxon>
        <taxon>Pseudomonadati</taxon>
        <taxon>Bacteroidota</taxon>
        <taxon>Flavobacteriia</taxon>
        <taxon>Flavobacteriales</taxon>
        <taxon>Flavobacteriaceae</taxon>
        <taxon>Aquimarina</taxon>
    </lineage>
</organism>
<evidence type="ECO:0000256" key="1">
    <source>
        <dbReference type="SAM" id="Phobius"/>
    </source>
</evidence>
<protein>
    <submittedName>
        <fullName evidence="2">Uncharacterized protein</fullName>
    </submittedName>
</protein>
<dbReference type="OrthoDB" id="1438492at2"/>
<gene>
    <name evidence="2" type="ORF">SAMN04488508_10655</name>
</gene>
<keyword evidence="3" id="KW-1185">Reference proteome</keyword>
<feature type="transmembrane region" description="Helical" evidence="1">
    <location>
        <begin position="88"/>
        <end position="107"/>
    </location>
</feature>
<sequence>MNLNLISYLIYLLITIIIIIKVGSICYTNGKTFVIHLIPNDKEFCLRINNILLTGYYLLNMGYAIITLSKWNEITTYIDLIETVSYQTAKIILTLAILHYFNVFWISKFIKNINNTKTI</sequence>
<proteinExistence type="predicted"/>
<keyword evidence="1" id="KW-0812">Transmembrane</keyword>
<dbReference type="EMBL" id="FQYP01000006">
    <property type="protein sequence ID" value="SHJ16901.1"/>
    <property type="molecule type" value="Genomic_DNA"/>
</dbReference>
<keyword evidence="1" id="KW-1133">Transmembrane helix</keyword>
<accession>A0A1M6H3T4</accession>
<evidence type="ECO:0000313" key="3">
    <source>
        <dbReference type="Proteomes" id="UP000184432"/>
    </source>
</evidence>
<dbReference type="STRING" id="570521.SAMN04488508_10655"/>
<reference evidence="3" key="1">
    <citation type="submission" date="2016-11" db="EMBL/GenBank/DDBJ databases">
        <authorList>
            <person name="Varghese N."/>
            <person name="Submissions S."/>
        </authorList>
    </citation>
    <scope>NUCLEOTIDE SEQUENCE [LARGE SCALE GENOMIC DNA]</scope>
    <source>
        <strain evidence="3">DSM 22623</strain>
    </source>
</reference>
<dbReference type="AlphaFoldDB" id="A0A1M6H3T4"/>